<feature type="domain" description="GST C-terminal" evidence="2">
    <location>
        <begin position="109"/>
        <end position="239"/>
    </location>
</feature>
<dbReference type="CDD" id="cd00570">
    <property type="entry name" value="GST_N_family"/>
    <property type="match status" value="1"/>
</dbReference>
<dbReference type="PANTHER" id="PTHR43968:SF6">
    <property type="entry name" value="GLUTATHIONE S-TRANSFERASE OMEGA"/>
    <property type="match status" value="1"/>
</dbReference>
<dbReference type="EMBL" id="CCKQ01003076">
    <property type="protein sequence ID" value="CDW74183.1"/>
    <property type="molecule type" value="Genomic_DNA"/>
</dbReference>
<dbReference type="OrthoDB" id="424403at2759"/>
<protein>
    <submittedName>
        <fullName evidence="3">Glutathione s-transferase omega-1-like</fullName>
    </submittedName>
</protein>
<keyword evidence="3" id="KW-0808">Transferase</keyword>
<dbReference type="InParanoid" id="A0A078A075"/>
<dbReference type="SUPFAM" id="SSF47616">
    <property type="entry name" value="GST C-terminal domain-like"/>
    <property type="match status" value="1"/>
</dbReference>
<evidence type="ECO:0000259" key="2">
    <source>
        <dbReference type="PROSITE" id="PS50405"/>
    </source>
</evidence>
<evidence type="ECO:0000259" key="1">
    <source>
        <dbReference type="PROSITE" id="PS50404"/>
    </source>
</evidence>
<dbReference type="Pfam" id="PF13417">
    <property type="entry name" value="GST_N_3"/>
    <property type="match status" value="1"/>
</dbReference>
<dbReference type="PROSITE" id="PS50404">
    <property type="entry name" value="GST_NTER"/>
    <property type="match status" value="1"/>
</dbReference>
<dbReference type="SUPFAM" id="SSF52833">
    <property type="entry name" value="Thioredoxin-like"/>
    <property type="match status" value="1"/>
</dbReference>
<dbReference type="GO" id="GO:0016740">
    <property type="term" value="F:transferase activity"/>
    <property type="evidence" value="ECO:0007669"/>
    <property type="project" value="UniProtKB-KW"/>
</dbReference>
<name>A0A078A075_STYLE</name>
<gene>
    <name evidence="3" type="primary">Contig5406.g5784</name>
    <name evidence="3" type="ORF">STYLEM_3177</name>
</gene>
<dbReference type="InterPro" id="IPR036282">
    <property type="entry name" value="Glutathione-S-Trfase_C_sf"/>
</dbReference>
<accession>A0A078A075</accession>
<dbReference type="InterPro" id="IPR040079">
    <property type="entry name" value="Glutathione_S-Trfase"/>
</dbReference>
<sequence>MVEQGLETIYIEEETTPKPALNEKYPRLYGHHNCPFVEKVRLAFAARNAVYQKCEVDLGKKTPWHLAINGGLVPIYEFPDGTQLLESKILMDYAEEAFPEQGYSTLPVDPVQRALMRLAIPLSEQLFSAFYTMFMKKAHDESDVKNTKEKLQKMEDFLVQNHKDGSSFALGTENPTQLDIHFHAPLSRLEFFRNSCFHDEIFEPIGFDDYPLCKALFEAVQARPEFEHALTKRRPHQYYLEKMKETPSGHKVQLFLPHVLE</sequence>
<dbReference type="InterPro" id="IPR004045">
    <property type="entry name" value="Glutathione_S-Trfase_N"/>
</dbReference>
<reference evidence="3 4" key="1">
    <citation type="submission" date="2014-06" db="EMBL/GenBank/DDBJ databases">
        <authorList>
            <person name="Swart Estienne"/>
        </authorList>
    </citation>
    <scope>NUCLEOTIDE SEQUENCE [LARGE SCALE GENOMIC DNA]</scope>
    <source>
        <strain evidence="3 4">130c</strain>
    </source>
</reference>
<proteinExistence type="predicted"/>
<keyword evidence="4" id="KW-1185">Reference proteome</keyword>
<dbReference type="PROSITE" id="PS50405">
    <property type="entry name" value="GST_CTER"/>
    <property type="match status" value="1"/>
</dbReference>
<organism evidence="3 4">
    <name type="scientific">Stylonychia lemnae</name>
    <name type="common">Ciliate</name>
    <dbReference type="NCBI Taxonomy" id="5949"/>
    <lineage>
        <taxon>Eukaryota</taxon>
        <taxon>Sar</taxon>
        <taxon>Alveolata</taxon>
        <taxon>Ciliophora</taxon>
        <taxon>Intramacronucleata</taxon>
        <taxon>Spirotrichea</taxon>
        <taxon>Stichotrichia</taxon>
        <taxon>Sporadotrichida</taxon>
        <taxon>Oxytrichidae</taxon>
        <taxon>Stylonychinae</taxon>
        <taxon>Stylonychia</taxon>
    </lineage>
</organism>
<dbReference type="InterPro" id="IPR036249">
    <property type="entry name" value="Thioredoxin-like_sf"/>
</dbReference>
<dbReference type="InterPro" id="IPR050983">
    <property type="entry name" value="GST_Omega/HSP26"/>
</dbReference>
<evidence type="ECO:0000313" key="4">
    <source>
        <dbReference type="Proteomes" id="UP000039865"/>
    </source>
</evidence>
<feature type="domain" description="GST N-terminal" evidence="1">
    <location>
        <begin position="24"/>
        <end position="102"/>
    </location>
</feature>
<dbReference type="AlphaFoldDB" id="A0A078A075"/>
<dbReference type="Gene3D" id="3.40.30.10">
    <property type="entry name" value="Glutaredoxin"/>
    <property type="match status" value="1"/>
</dbReference>
<dbReference type="SFLD" id="SFLDS00019">
    <property type="entry name" value="Glutathione_Transferase_(cytos"/>
    <property type="match status" value="1"/>
</dbReference>
<dbReference type="InterPro" id="IPR010987">
    <property type="entry name" value="Glutathione-S-Trfase_C-like"/>
</dbReference>
<dbReference type="Gene3D" id="1.20.1050.10">
    <property type="match status" value="1"/>
</dbReference>
<dbReference type="PANTHER" id="PTHR43968">
    <property type="match status" value="1"/>
</dbReference>
<dbReference type="GO" id="GO:0005737">
    <property type="term" value="C:cytoplasm"/>
    <property type="evidence" value="ECO:0007669"/>
    <property type="project" value="TreeGrafter"/>
</dbReference>
<evidence type="ECO:0000313" key="3">
    <source>
        <dbReference type="EMBL" id="CDW74183.1"/>
    </source>
</evidence>
<dbReference type="Proteomes" id="UP000039865">
    <property type="component" value="Unassembled WGS sequence"/>
</dbReference>